<dbReference type="InterPro" id="IPR031521">
    <property type="entry name" value="DUF4695"/>
</dbReference>
<dbReference type="GeneID" id="108682254"/>
<accession>A0A8B7PL17</accession>
<evidence type="ECO:0000313" key="2">
    <source>
        <dbReference type="Proteomes" id="UP000694843"/>
    </source>
</evidence>
<reference evidence="3" key="1">
    <citation type="submission" date="2025-08" db="UniProtKB">
        <authorList>
            <consortium name="RefSeq"/>
        </authorList>
    </citation>
    <scope>IDENTIFICATION</scope>
    <source>
        <tissue evidence="3">Whole organism</tissue>
    </source>
</reference>
<evidence type="ECO:0000313" key="3">
    <source>
        <dbReference type="RefSeq" id="XP_018026879.1"/>
    </source>
</evidence>
<dbReference type="RefSeq" id="XP_018026879.1">
    <property type="nucleotide sequence ID" value="XM_018171390.2"/>
</dbReference>
<gene>
    <name evidence="3" type="primary">LOC108682254</name>
</gene>
<dbReference type="OrthoDB" id="6381481at2759"/>
<proteinExistence type="predicted"/>
<sequence>MSGSPIKDYRREVDAVYPEPLSRFSRVVEGDPAAAYRRQTKKRIDRSGRFRTTPVTFDEIQEVDEEVSLEDGGQQQEDVVVTASSVVDLRAPGTPTMGGRLAPILGRRYRAHNRAGRRHDFPSSPHKQFMSRTNTQVIHEVVASTSQEATTDVNSNSITEASA</sequence>
<dbReference type="Proteomes" id="UP000694843">
    <property type="component" value="Unplaced"/>
</dbReference>
<dbReference type="Pfam" id="PF15766">
    <property type="entry name" value="DUF4695"/>
    <property type="match status" value="1"/>
</dbReference>
<dbReference type="KEGG" id="hazt:108682254"/>
<organism evidence="2 3">
    <name type="scientific">Hyalella azteca</name>
    <name type="common">Amphipod</name>
    <dbReference type="NCBI Taxonomy" id="294128"/>
    <lineage>
        <taxon>Eukaryota</taxon>
        <taxon>Metazoa</taxon>
        <taxon>Ecdysozoa</taxon>
        <taxon>Arthropoda</taxon>
        <taxon>Crustacea</taxon>
        <taxon>Multicrustacea</taxon>
        <taxon>Malacostraca</taxon>
        <taxon>Eumalacostraca</taxon>
        <taxon>Peracarida</taxon>
        <taxon>Amphipoda</taxon>
        <taxon>Senticaudata</taxon>
        <taxon>Talitrida</taxon>
        <taxon>Talitroidea</taxon>
        <taxon>Hyalellidae</taxon>
        <taxon>Hyalella</taxon>
    </lineage>
</organism>
<feature type="region of interest" description="Disordered" evidence="1">
    <location>
        <begin position="144"/>
        <end position="163"/>
    </location>
</feature>
<dbReference type="AlphaFoldDB" id="A0A8B7PL17"/>
<keyword evidence="2" id="KW-1185">Reference proteome</keyword>
<name>A0A8B7PL17_HYAAZ</name>
<protein>
    <submittedName>
        <fullName evidence="3">Uncharacterized protein LOC108682254</fullName>
    </submittedName>
</protein>
<evidence type="ECO:0000256" key="1">
    <source>
        <dbReference type="SAM" id="MobiDB-lite"/>
    </source>
</evidence>